<dbReference type="CDD" id="cd00130">
    <property type="entry name" value="PAS"/>
    <property type="match status" value="1"/>
</dbReference>
<dbReference type="CDD" id="cd01948">
    <property type="entry name" value="EAL"/>
    <property type="match status" value="1"/>
</dbReference>
<protein>
    <submittedName>
        <fullName evidence="2">EAL domain-containing protein</fullName>
    </submittedName>
</protein>
<proteinExistence type="predicted"/>
<dbReference type="Pfam" id="PF00563">
    <property type="entry name" value="EAL"/>
    <property type="match status" value="1"/>
</dbReference>
<dbReference type="Proteomes" id="UP001597295">
    <property type="component" value="Unassembled WGS sequence"/>
</dbReference>
<dbReference type="SUPFAM" id="SSF55785">
    <property type="entry name" value="PYP-like sensor domain (PAS domain)"/>
    <property type="match status" value="1"/>
</dbReference>
<keyword evidence="3" id="KW-1185">Reference proteome</keyword>
<accession>A0ABW5DVT4</accession>
<comment type="caution">
    <text evidence="2">The sequence shown here is derived from an EMBL/GenBank/DDBJ whole genome shotgun (WGS) entry which is preliminary data.</text>
</comment>
<dbReference type="Gene3D" id="3.30.70.270">
    <property type="match status" value="1"/>
</dbReference>
<dbReference type="Gene3D" id="3.20.20.450">
    <property type="entry name" value="EAL domain"/>
    <property type="match status" value="1"/>
</dbReference>
<dbReference type="RefSeq" id="WP_379878130.1">
    <property type="nucleotide sequence ID" value="NZ_JBHUIP010000014.1"/>
</dbReference>
<dbReference type="InterPro" id="IPR043128">
    <property type="entry name" value="Rev_trsase/Diguanyl_cyclase"/>
</dbReference>
<reference evidence="3" key="1">
    <citation type="journal article" date="2019" name="Int. J. Syst. Evol. Microbiol.">
        <title>The Global Catalogue of Microorganisms (GCM) 10K type strain sequencing project: providing services to taxonomists for standard genome sequencing and annotation.</title>
        <authorList>
            <consortium name="The Broad Institute Genomics Platform"/>
            <consortium name="The Broad Institute Genome Sequencing Center for Infectious Disease"/>
            <person name="Wu L."/>
            <person name="Ma J."/>
        </authorList>
    </citation>
    <scope>NUCLEOTIDE SEQUENCE [LARGE SCALE GENOMIC DNA]</scope>
    <source>
        <strain evidence="3">CGMCC 1.19062</strain>
    </source>
</reference>
<gene>
    <name evidence="2" type="ORF">ACFSM5_18820</name>
</gene>
<dbReference type="PANTHER" id="PTHR33121">
    <property type="entry name" value="CYCLIC DI-GMP PHOSPHODIESTERASE PDEF"/>
    <property type="match status" value="1"/>
</dbReference>
<dbReference type="PROSITE" id="PS50883">
    <property type="entry name" value="EAL"/>
    <property type="match status" value="1"/>
</dbReference>
<dbReference type="InterPro" id="IPR050706">
    <property type="entry name" value="Cyclic-di-GMP_PDE-like"/>
</dbReference>
<dbReference type="InterPro" id="IPR000014">
    <property type="entry name" value="PAS"/>
</dbReference>
<dbReference type="EMBL" id="JBHUIP010000014">
    <property type="protein sequence ID" value="MFD2264965.1"/>
    <property type="molecule type" value="Genomic_DNA"/>
</dbReference>
<dbReference type="InterPro" id="IPR001633">
    <property type="entry name" value="EAL_dom"/>
</dbReference>
<dbReference type="SMART" id="SM00091">
    <property type="entry name" value="PAS"/>
    <property type="match status" value="1"/>
</dbReference>
<dbReference type="InterPro" id="IPR035919">
    <property type="entry name" value="EAL_sf"/>
</dbReference>
<dbReference type="InterPro" id="IPR035965">
    <property type="entry name" value="PAS-like_dom_sf"/>
</dbReference>
<evidence type="ECO:0000259" key="1">
    <source>
        <dbReference type="PROSITE" id="PS50883"/>
    </source>
</evidence>
<dbReference type="PANTHER" id="PTHR33121:SF79">
    <property type="entry name" value="CYCLIC DI-GMP PHOSPHODIESTERASE PDED-RELATED"/>
    <property type="match status" value="1"/>
</dbReference>
<evidence type="ECO:0000313" key="2">
    <source>
        <dbReference type="EMBL" id="MFD2264965.1"/>
    </source>
</evidence>
<sequence length="566" mass="60934">MLDETARFLAFSFAAADVLAEVDRHGKITFVAGAVRGILGQSDKNLIGQPLGELFTKSDSGMLALQLADLGMGKRIGPTLLHLEHPPINASAEAAMVQMHACRLPHRPDHVACTIGRVPAMMAAAHMKRRRDNSTGMLSVDDFADVAGGHVASARQGDNPLTLTTVDLPGLEQLTADLPESMVKTLMDKIGTTLRAASMDGDSAGRLGPGRFGVVHEAGKAPEAITNSLNAIARDMNAPGLKAAVQSMSLASTGLQPEDAIRAVRYSINRLANEDEGPMMGGLAESFDKMVQDTLSRIAEFSDRINKDEFRLVYQPIVNLADRSLHHFEALVRFNGDGSPFETIQFAEETGIIGTMDLAVIDRVIVILKGLSGSSTSIAANLSGRSLASDLFVRCLMDRLKAAAPLGKRLLVEVTESAAIKDLTRANNILQDIRKLGFTVCLDDIGAGAAGFDYVHALQADAGKIDGRYIKKLVENKRDSAMVIAMANLFRRLDMFTIAEMVETEEQAAMLQSMKIECGQGWLFGKPLESPSYEAPKLKVVAEAAAHVKTITKAAPIMKQIYGERR</sequence>
<evidence type="ECO:0000313" key="3">
    <source>
        <dbReference type="Proteomes" id="UP001597295"/>
    </source>
</evidence>
<organism evidence="2 3">
    <name type="scientific">Lacibacterium aquatile</name>
    <dbReference type="NCBI Taxonomy" id="1168082"/>
    <lineage>
        <taxon>Bacteria</taxon>
        <taxon>Pseudomonadati</taxon>
        <taxon>Pseudomonadota</taxon>
        <taxon>Alphaproteobacteria</taxon>
        <taxon>Rhodospirillales</taxon>
        <taxon>Rhodospirillaceae</taxon>
    </lineage>
</organism>
<dbReference type="SUPFAM" id="SSF141868">
    <property type="entry name" value="EAL domain-like"/>
    <property type="match status" value="1"/>
</dbReference>
<feature type="domain" description="EAL" evidence="1">
    <location>
        <begin position="294"/>
        <end position="541"/>
    </location>
</feature>
<name>A0ABW5DVT4_9PROT</name>
<dbReference type="SMART" id="SM00052">
    <property type="entry name" value="EAL"/>
    <property type="match status" value="1"/>
</dbReference>